<gene>
    <name evidence="13" type="ORF">A4V02_00965</name>
</gene>
<comment type="similarity">
    <text evidence="8 9">Belongs to the TonB-dependent receptor family.</text>
</comment>
<dbReference type="KEGG" id="pary:A4V02_00965"/>
<dbReference type="Gene3D" id="2.170.130.10">
    <property type="entry name" value="TonB-dependent receptor, plug domain"/>
    <property type="match status" value="1"/>
</dbReference>
<name>A0A1B1S6N0_9BACT</name>
<evidence type="ECO:0000256" key="2">
    <source>
        <dbReference type="ARBA" id="ARBA00022448"/>
    </source>
</evidence>
<feature type="domain" description="TonB-dependent receptor plug" evidence="12">
    <location>
        <begin position="134"/>
        <end position="260"/>
    </location>
</feature>
<accession>A0A1B1S6N0</accession>
<evidence type="ECO:0000256" key="8">
    <source>
        <dbReference type="PROSITE-ProRule" id="PRU01360"/>
    </source>
</evidence>
<dbReference type="Pfam" id="PF07715">
    <property type="entry name" value="Plug"/>
    <property type="match status" value="1"/>
</dbReference>
<dbReference type="STRING" id="1796646.A4V02_00965"/>
<dbReference type="RefSeq" id="WP_084273903.1">
    <property type="nucleotide sequence ID" value="NZ_CAQYUH010000002.1"/>
</dbReference>
<evidence type="ECO:0000256" key="1">
    <source>
        <dbReference type="ARBA" id="ARBA00004571"/>
    </source>
</evidence>
<dbReference type="InterPro" id="IPR012910">
    <property type="entry name" value="Plug_dom"/>
</dbReference>
<evidence type="ECO:0000256" key="7">
    <source>
        <dbReference type="ARBA" id="ARBA00023237"/>
    </source>
</evidence>
<dbReference type="InterPro" id="IPR037066">
    <property type="entry name" value="Plug_dom_sf"/>
</dbReference>
<dbReference type="AlphaFoldDB" id="A0A1B1S6N0"/>
<keyword evidence="3 8" id="KW-1134">Transmembrane beta strand</keyword>
<evidence type="ECO:0000313" key="14">
    <source>
        <dbReference type="Proteomes" id="UP000186351"/>
    </source>
</evidence>
<evidence type="ECO:0000313" key="13">
    <source>
        <dbReference type="EMBL" id="ANU62454.2"/>
    </source>
</evidence>
<evidence type="ECO:0000259" key="11">
    <source>
        <dbReference type="Pfam" id="PF00593"/>
    </source>
</evidence>
<dbReference type="InterPro" id="IPR023997">
    <property type="entry name" value="TonB-dep_OMP_SusC/RagA_CS"/>
</dbReference>
<dbReference type="Proteomes" id="UP000186351">
    <property type="component" value="Chromosome"/>
</dbReference>
<dbReference type="InterPro" id="IPR023996">
    <property type="entry name" value="TonB-dep_OMP_SusC/RagA"/>
</dbReference>
<proteinExistence type="inferred from homology"/>
<keyword evidence="7 8" id="KW-0998">Cell outer membrane</keyword>
<dbReference type="OrthoDB" id="9768177at2"/>
<dbReference type="PROSITE" id="PS52016">
    <property type="entry name" value="TONB_DEPENDENT_REC_3"/>
    <property type="match status" value="1"/>
</dbReference>
<accession>A0A1Z2XF56</accession>
<keyword evidence="6 8" id="KW-0472">Membrane</keyword>
<keyword evidence="5 9" id="KW-0798">TonB box</keyword>
<dbReference type="GO" id="GO:0009279">
    <property type="term" value="C:cell outer membrane"/>
    <property type="evidence" value="ECO:0007669"/>
    <property type="project" value="UniProtKB-SubCell"/>
</dbReference>
<evidence type="ECO:0000256" key="5">
    <source>
        <dbReference type="ARBA" id="ARBA00023077"/>
    </source>
</evidence>
<protein>
    <submittedName>
        <fullName evidence="13">SusC/RagA family TonB-linked outer membrane protein</fullName>
    </submittedName>
</protein>
<dbReference type="InterPro" id="IPR036942">
    <property type="entry name" value="Beta-barrel_TonB_sf"/>
</dbReference>
<dbReference type="InterPro" id="IPR008969">
    <property type="entry name" value="CarboxyPept-like_regulatory"/>
</dbReference>
<evidence type="ECO:0000256" key="9">
    <source>
        <dbReference type="RuleBase" id="RU003357"/>
    </source>
</evidence>
<evidence type="ECO:0000256" key="6">
    <source>
        <dbReference type="ARBA" id="ARBA00023136"/>
    </source>
</evidence>
<feature type="signal peptide" evidence="10">
    <location>
        <begin position="1"/>
        <end position="25"/>
    </location>
</feature>
<dbReference type="SUPFAM" id="SSF56935">
    <property type="entry name" value="Porins"/>
    <property type="match status" value="1"/>
</dbReference>
<dbReference type="Gene3D" id="2.40.170.20">
    <property type="entry name" value="TonB-dependent receptor, beta-barrel domain"/>
    <property type="match status" value="1"/>
</dbReference>
<evidence type="ECO:0000259" key="12">
    <source>
        <dbReference type="Pfam" id="PF07715"/>
    </source>
</evidence>
<dbReference type="InterPro" id="IPR039426">
    <property type="entry name" value="TonB-dep_rcpt-like"/>
</dbReference>
<reference evidence="14" key="1">
    <citation type="submission" date="2016-04" db="EMBL/GenBank/DDBJ databases">
        <title>Complete Genome Sequences of Twelve Strains of a Stable Defined Moderately Diverse Mouse Microbiota 2 (sDMDMm2).</title>
        <authorList>
            <person name="Uchimura Y."/>
            <person name="Wyss M."/>
            <person name="Brugiroux S."/>
            <person name="Limenitakis J.P."/>
            <person name="Stecher B."/>
            <person name="McCoy K.D."/>
            <person name="Macpherson A.J."/>
        </authorList>
    </citation>
    <scope>NUCLEOTIDE SEQUENCE [LARGE SCALE GENOMIC DNA]</scope>
    <source>
        <strain evidence="14">YL27</strain>
    </source>
</reference>
<keyword evidence="2 8" id="KW-0813">Transport</keyword>
<comment type="subcellular location">
    <subcellularLocation>
        <location evidence="1 8">Cell outer membrane</location>
        <topology evidence="1 8">Multi-pass membrane protein</topology>
    </subcellularLocation>
</comment>
<keyword evidence="14" id="KW-1185">Reference proteome</keyword>
<dbReference type="EMBL" id="CP015402">
    <property type="protein sequence ID" value="ANU62454.2"/>
    <property type="molecule type" value="Genomic_DNA"/>
</dbReference>
<dbReference type="InterPro" id="IPR000531">
    <property type="entry name" value="Beta-barrel_TonB"/>
</dbReference>
<dbReference type="Pfam" id="PF13715">
    <property type="entry name" value="CarbopepD_reg_2"/>
    <property type="match status" value="1"/>
</dbReference>
<evidence type="ECO:0000256" key="4">
    <source>
        <dbReference type="ARBA" id="ARBA00022692"/>
    </source>
</evidence>
<sequence>MNPKFIQTKYAVVACALCCAPMLSAQGNAPATSGEATASAGATSVSGEVLDANGDPLTGVSVGIQGKGIVGITDIDGRFNVKASVGQTLEFTYIGFAKTAVKVTGQPLTVTMKEETQNLSEVVVTALGIKKEAKSLSYNVQKIDNDDITRIADANFVNNLAGKVAGVTINASASGVGGGTRVVMRGAKSISGNNNALYVVDGIPMLDMSRAATQPEGVYEGAAQTGDPLSAINPDDIENISVLSGPSAAALYGSAAANGVVMITTKKGEEGQTRVTISNNTTFQRVAVMPEFQTSFGPSETGSYLSWGPRLAQNSTFDPADFLQTGFNVTNSAALTTGTARNQTYLSIGTTNAEGVVHNNNYSRYNATVRNTTKMANDKLTMDLSFNLSQINEKNMTSQGLYYNPLVSLYLFPSGEDFSKMQAYQRWNPGRGLMDEYFPYSSTMALMNPYWITENIEMPNKKNRYTASAQFRYDFTDWLNVTARAKIDRANESRERKFDAGTNTQYASKYGFYSKEAITNQQVYGEFLASINKYLFDRNLNLMVNAGANFENTDYQNDYFGGQLKTVANLFTFANVDFAGRDLARQDGFHLKKRAVFGTMQLGYQSKVYLDLSARNDWSSTFKGTSTSSFFYPSVGISGIVTDILGMQSRILNFAKVRVSYSEVGNAPEVFIANPTYEIKDGAVTTVTRRPNNNLKPERTKAWEAGLNLAMFDSKFRLDATFYYSRTLNQFFERQLAPSTGYTSEIFNGGRVDNKGIELSARFSNTWGDLSWTTYLNYSINRNTVKDLASDYVDPITGEPAPLTEMIMASTSMYQTRVTKGGSIGDIYVNTLKTDEHGYIHVHPIDQTVTTQPDQWIKVGNASPKYNLGWGNDLHYKGINLGFLITARVGGIGISQTQAVLDYYGASKQTEDARLNGGVIVNGRPIPAQDFYQKVGSAGQSGGIGAWYVYSATNVRLGELTLGYDFPVQKWGGFVKGLNVSLIGKNLFFFYRKAPYDPELTASTGTYMQGIDNFMSPSLRTLGFSVKVQF</sequence>
<feature type="chain" id="PRO_5012091124" evidence="10">
    <location>
        <begin position="26"/>
        <end position="1030"/>
    </location>
</feature>
<keyword evidence="10" id="KW-0732">Signal</keyword>
<dbReference type="NCBIfam" id="TIGR04057">
    <property type="entry name" value="SusC_RagA_signa"/>
    <property type="match status" value="1"/>
</dbReference>
<evidence type="ECO:0000256" key="3">
    <source>
        <dbReference type="ARBA" id="ARBA00022452"/>
    </source>
</evidence>
<dbReference type="SUPFAM" id="SSF49464">
    <property type="entry name" value="Carboxypeptidase regulatory domain-like"/>
    <property type="match status" value="1"/>
</dbReference>
<keyword evidence="4 8" id="KW-0812">Transmembrane</keyword>
<organism evidence="13 14">
    <name type="scientific">Muribaculum intestinale</name>
    <dbReference type="NCBI Taxonomy" id="1796646"/>
    <lineage>
        <taxon>Bacteria</taxon>
        <taxon>Pseudomonadati</taxon>
        <taxon>Bacteroidota</taxon>
        <taxon>Bacteroidia</taxon>
        <taxon>Bacteroidales</taxon>
        <taxon>Muribaculaceae</taxon>
        <taxon>Muribaculum</taxon>
    </lineage>
</organism>
<feature type="domain" description="TonB-dependent receptor-like beta-barrel" evidence="11">
    <location>
        <begin position="425"/>
        <end position="786"/>
    </location>
</feature>
<dbReference type="NCBIfam" id="TIGR04056">
    <property type="entry name" value="OMP_RagA_SusC"/>
    <property type="match status" value="1"/>
</dbReference>
<dbReference type="Pfam" id="PF00593">
    <property type="entry name" value="TonB_dep_Rec_b-barrel"/>
    <property type="match status" value="1"/>
</dbReference>
<evidence type="ECO:0000256" key="10">
    <source>
        <dbReference type="SAM" id="SignalP"/>
    </source>
</evidence>